<name>A0A848D9Z6_9EURY</name>
<evidence type="ECO:0000313" key="4">
    <source>
        <dbReference type="Proteomes" id="UP000606580"/>
    </source>
</evidence>
<accession>A0A848D9Z6</accession>
<keyword evidence="1" id="KW-0175">Coiled coil</keyword>
<dbReference type="Proteomes" id="UP000606580">
    <property type="component" value="Unassembled WGS sequence"/>
</dbReference>
<protein>
    <submittedName>
        <fullName evidence="3">Uncharacterized protein</fullName>
    </submittedName>
</protein>
<keyword evidence="2" id="KW-0472">Membrane</keyword>
<organism evidence="3 4">
    <name type="scientific">Candidatus Ethanoperedens thermophilum</name>
    <dbReference type="NCBI Taxonomy" id="2766897"/>
    <lineage>
        <taxon>Archaea</taxon>
        <taxon>Methanobacteriati</taxon>
        <taxon>Methanobacteriota</taxon>
        <taxon>Stenosarchaea group</taxon>
        <taxon>Methanomicrobia</taxon>
        <taxon>Methanosarcinales</taxon>
        <taxon>Methanosarcinales incertae sedis</taxon>
        <taxon>GOM Arc I cluster</taxon>
        <taxon>Candidatus Ethanoperedens</taxon>
    </lineage>
</organism>
<evidence type="ECO:0000256" key="2">
    <source>
        <dbReference type="SAM" id="Phobius"/>
    </source>
</evidence>
<comment type="caution">
    <text evidence="3">The sequence shown here is derived from an EMBL/GenBank/DDBJ whole genome shotgun (WGS) entry which is preliminary data.</text>
</comment>
<feature type="coiled-coil region" evidence="1">
    <location>
        <begin position="90"/>
        <end position="117"/>
    </location>
</feature>
<gene>
    <name evidence="3" type="ORF">GIS02_03965</name>
</gene>
<dbReference type="EMBL" id="WNEG01000076">
    <property type="protein sequence ID" value="NMG83343.1"/>
    <property type="molecule type" value="Genomic_DNA"/>
</dbReference>
<evidence type="ECO:0000256" key="1">
    <source>
        <dbReference type="SAM" id="Coils"/>
    </source>
</evidence>
<keyword evidence="2" id="KW-1133">Transmembrane helix</keyword>
<dbReference type="AlphaFoldDB" id="A0A848D9Z6"/>
<proteinExistence type="predicted"/>
<reference evidence="3" key="1">
    <citation type="journal article" date="2020" name="MBio">
        <title>'Candidatus Ethanoperedens,' a Thermophilic Genus of Archaea Mediating the Anaerobic Oxidation of Ethane.</title>
        <authorList>
            <person name="Hahn C.J."/>
            <person name="Laso-Perez R."/>
            <person name="Vulcano F."/>
            <person name="Vaziourakis K.M."/>
            <person name="Stokke R."/>
            <person name="Steen I.H."/>
            <person name="Teske A."/>
            <person name="Boetius A."/>
            <person name="Liebeke M."/>
            <person name="Amann R."/>
            <person name="Knittel K."/>
            <person name="Wegener G."/>
        </authorList>
    </citation>
    <scope>NUCLEOTIDE SEQUENCE</scope>
    <source>
        <strain evidence="3">GoM-Arc1-LC-WB58</strain>
    </source>
</reference>
<feature type="transmembrane region" description="Helical" evidence="2">
    <location>
        <begin position="44"/>
        <end position="64"/>
    </location>
</feature>
<keyword evidence="2" id="KW-0812">Transmembrane</keyword>
<sequence length="118" mass="14006">MTDEKQTKGVDWDVWVTHIIAFIFIGVCLSLLIVAVVFMDNVEMVKIVMGFSSSMLGIILGYYFNRERLVEESRGRRDVSARYEDIRTLFFELQDKDKKYERDIKELKEEIKKEQEEN</sequence>
<evidence type="ECO:0000313" key="3">
    <source>
        <dbReference type="EMBL" id="NMG83343.1"/>
    </source>
</evidence>
<feature type="transmembrane region" description="Helical" evidence="2">
    <location>
        <begin position="12"/>
        <end position="38"/>
    </location>
</feature>